<feature type="signal peptide" evidence="1">
    <location>
        <begin position="1"/>
        <end position="19"/>
    </location>
</feature>
<dbReference type="EMBL" id="DVJK01000094">
    <property type="protein sequence ID" value="HIS66594.1"/>
    <property type="molecule type" value="Genomic_DNA"/>
</dbReference>
<accession>A0A9D1JVT9</accession>
<gene>
    <name evidence="2" type="ORF">IAC18_03410</name>
</gene>
<keyword evidence="1" id="KW-0732">Signal</keyword>
<feature type="chain" id="PRO_5038540851" evidence="1">
    <location>
        <begin position="20"/>
        <end position="125"/>
    </location>
</feature>
<organism evidence="2 3">
    <name type="scientific">Candidatus Scatomorpha merdipullorum</name>
    <dbReference type="NCBI Taxonomy" id="2840927"/>
    <lineage>
        <taxon>Bacteria</taxon>
        <taxon>Bacillati</taxon>
        <taxon>Bacillota</taxon>
        <taxon>Clostridia</taxon>
        <taxon>Eubacteriales</taxon>
        <taxon>Candidatus Scatomorpha</taxon>
    </lineage>
</organism>
<evidence type="ECO:0000256" key="1">
    <source>
        <dbReference type="SAM" id="SignalP"/>
    </source>
</evidence>
<evidence type="ECO:0000313" key="3">
    <source>
        <dbReference type="Proteomes" id="UP000824001"/>
    </source>
</evidence>
<reference evidence="2" key="2">
    <citation type="journal article" date="2021" name="PeerJ">
        <title>Extensive microbial diversity within the chicken gut microbiome revealed by metagenomics and culture.</title>
        <authorList>
            <person name="Gilroy R."/>
            <person name="Ravi A."/>
            <person name="Getino M."/>
            <person name="Pursley I."/>
            <person name="Horton D.L."/>
            <person name="Alikhan N.F."/>
            <person name="Baker D."/>
            <person name="Gharbi K."/>
            <person name="Hall N."/>
            <person name="Watson M."/>
            <person name="Adriaenssens E.M."/>
            <person name="Foster-Nyarko E."/>
            <person name="Jarju S."/>
            <person name="Secka A."/>
            <person name="Antonio M."/>
            <person name="Oren A."/>
            <person name="Chaudhuri R.R."/>
            <person name="La Ragione R."/>
            <person name="Hildebrand F."/>
            <person name="Pallen M.J."/>
        </authorList>
    </citation>
    <scope>NUCLEOTIDE SEQUENCE</scope>
    <source>
        <strain evidence="2">ChiHjej10B9-9673</strain>
    </source>
</reference>
<name>A0A9D1JVT9_9FIRM</name>
<dbReference type="Proteomes" id="UP000824001">
    <property type="component" value="Unassembled WGS sequence"/>
</dbReference>
<dbReference type="AlphaFoldDB" id="A0A9D1JVT9"/>
<reference evidence="2" key="1">
    <citation type="submission" date="2020-10" db="EMBL/GenBank/DDBJ databases">
        <authorList>
            <person name="Gilroy R."/>
        </authorList>
    </citation>
    <scope>NUCLEOTIDE SEQUENCE</scope>
    <source>
        <strain evidence="2">ChiHjej10B9-9673</strain>
    </source>
</reference>
<proteinExistence type="predicted"/>
<sequence length="125" mass="13528">MKRELFAALLLLALLAGGAANTRFLDGFTGKICGTLAVSEASCRAGDYERALSLADEALGIWRSREAYTGVFIRHTEIDAVTYGFRDLISALEAEPESALAMYSGLTGHVRSLYEMERVTAASVF</sequence>
<protein>
    <submittedName>
        <fullName evidence="2">DUF4363 family protein</fullName>
    </submittedName>
</protein>
<evidence type="ECO:0000313" key="2">
    <source>
        <dbReference type="EMBL" id="HIS66594.1"/>
    </source>
</evidence>
<comment type="caution">
    <text evidence="2">The sequence shown here is derived from an EMBL/GenBank/DDBJ whole genome shotgun (WGS) entry which is preliminary data.</text>
</comment>